<sequence>MKKHFLRLLSYGVLVIPCTYAMGADYVVSSEADFSALPTTLQAGDTVRIQAGTYTDIQRTLKGTGTAGSPISVYAEPLGGAVFEGLTRFTLDGSHIILAGLVFDGNGGPVSSNGVVQLAKASDSCRVTNCQFKDFNAGPASSYWLFAYGFNHRIDHCSFEGKTTENVTVNFKPDSSEGGASVTRNHRFDHNYMGPRTVIGTNGYEGIRISDSSRQVYRMEVTVEHNLFFQTIKNLSADEMEVISNKSAGNIFRYNTFMDNDGQLTLRHGDECIVEGNFFFGSGTGRDSGVRVIGQDHVVRNNYFEGIQGTGLRSTVVVMAGDNDWPASDDSNGYEAADRAVIANNTFVDCKRPINIGEDKSDGVVPDDVRILNNVVQNSGISGIVFDLQYATSLMEFGGNLVYDIGGNYGTTGLSGVTYGVFPDLVPDVGLGYSIPSGTSPCLDSGLVDPLIFNDIRGLPRTDGNPDIGAYEVGAAGTPIGAPLARAEVGPAYYGGPSGSYSPPGSIPEILTASFPEAPLNGAYSVSVVSIGGDAPLSYSVSVGSLPVGLTLDSVSGTISGTATAPGVFPFSLRVSDNDGDFSDKPFSITVQTQETLIVDETFADEERATQDLSNNSMAWYSSSGTSNVIDPSAGVPELTQLTGNSGRGLLAFFADSGSPVSLAAGETLLIRFEIRFFAGTTVLVFDGTENDFRMGTWDSHGNRDTTMMDNFKGTSTSSPNPDFVDYTGYMFSGGLDSARNISLRKKIVPSDPILIGSTSVYTSLGSTSNSEHTTISDGVIYTGSLSLANTGSDLTLTYSLDQGSINYALLTRTDSTSPNLTFDTVAFHLNSRVADGFTLDRVEVHKLSSVNLSQELISGEILSGGDMKVVVPSQSGARYHLQVSTDLSSTSWGTVSSLDGTGADLEFTTSGPTSPGEKLFYRVVAIVNP</sequence>
<accession>A0A6B2M5K9</accession>
<dbReference type="InterPro" id="IPR015919">
    <property type="entry name" value="Cadherin-like_sf"/>
</dbReference>
<evidence type="ECO:0000313" key="2">
    <source>
        <dbReference type="EMBL" id="NDV63417.1"/>
    </source>
</evidence>
<reference evidence="2 3" key="1">
    <citation type="submission" date="2020-02" db="EMBL/GenBank/DDBJ databases">
        <title>Albibacoteraceae fam. nov., the first described family within the subdivision 4 Verrucomicrobia.</title>
        <authorList>
            <person name="Xi F."/>
        </authorList>
    </citation>
    <scope>NUCLEOTIDE SEQUENCE [LARGE SCALE GENOMIC DNA]</scope>
    <source>
        <strain evidence="2 3">CK1056</strain>
    </source>
</reference>
<proteinExistence type="predicted"/>
<evidence type="ECO:0000256" key="1">
    <source>
        <dbReference type="SAM" id="SignalP"/>
    </source>
</evidence>
<dbReference type="GO" id="GO:0016020">
    <property type="term" value="C:membrane"/>
    <property type="evidence" value="ECO:0007669"/>
    <property type="project" value="InterPro"/>
</dbReference>
<dbReference type="InterPro" id="IPR013783">
    <property type="entry name" value="Ig-like_fold"/>
</dbReference>
<dbReference type="CDD" id="cd14251">
    <property type="entry name" value="PL-6"/>
    <property type="match status" value="1"/>
</dbReference>
<dbReference type="EMBL" id="JAAGNX010000003">
    <property type="protein sequence ID" value="NDV63417.1"/>
    <property type="molecule type" value="Genomic_DNA"/>
</dbReference>
<organism evidence="2 3">
    <name type="scientific">Oceanipulchritudo coccoides</name>
    <dbReference type="NCBI Taxonomy" id="2706888"/>
    <lineage>
        <taxon>Bacteria</taxon>
        <taxon>Pseudomonadati</taxon>
        <taxon>Verrucomicrobiota</taxon>
        <taxon>Opitutia</taxon>
        <taxon>Puniceicoccales</taxon>
        <taxon>Oceanipulchritudinaceae</taxon>
        <taxon>Oceanipulchritudo</taxon>
    </lineage>
</organism>
<dbReference type="Gene3D" id="2.60.40.10">
    <property type="entry name" value="Immunoglobulins"/>
    <property type="match status" value="1"/>
</dbReference>
<dbReference type="Proteomes" id="UP000478417">
    <property type="component" value="Unassembled WGS sequence"/>
</dbReference>
<gene>
    <name evidence="2" type="ORF">G0Q06_13205</name>
</gene>
<keyword evidence="1" id="KW-0732">Signal</keyword>
<dbReference type="InterPro" id="IPR006626">
    <property type="entry name" value="PbH1"/>
</dbReference>
<dbReference type="GO" id="GO:0005509">
    <property type="term" value="F:calcium ion binding"/>
    <property type="evidence" value="ECO:0007669"/>
    <property type="project" value="InterPro"/>
</dbReference>
<dbReference type="Gene3D" id="2.160.20.10">
    <property type="entry name" value="Single-stranded right-handed beta-helix, Pectin lyase-like"/>
    <property type="match status" value="1"/>
</dbReference>
<dbReference type="InterPro" id="IPR012334">
    <property type="entry name" value="Pectin_lyas_fold"/>
</dbReference>
<evidence type="ECO:0000313" key="3">
    <source>
        <dbReference type="Proteomes" id="UP000478417"/>
    </source>
</evidence>
<feature type="signal peptide" evidence="1">
    <location>
        <begin position="1"/>
        <end position="23"/>
    </location>
</feature>
<keyword evidence="3" id="KW-1185">Reference proteome</keyword>
<dbReference type="RefSeq" id="WP_163966965.1">
    <property type="nucleotide sequence ID" value="NZ_JAAGNX010000003.1"/>
</dbReference>
<dbReference type="AlphaFoldDB" id="A0A6B2M5K9"/>
<evidence type="ECO:0008006" key="4">
    <source>
        <dbReference type="Google" id="ProtNLM"/>
    </source>
</evidence>
<dbReference type="Pfam" id="PF05345">
    <property type="entry name" value="He_PIG"/>
    <property type="match status" value="1"/>
</dbReference>
<comment type="caution">
    <text evidence="2">The sequence shown here is derived from an EMBL/GenBank/DDBJ whole genome shotgun (WGS) entry which is preliminary data.</text>
</comment>
<protein>
    <recommendedName>
        <fullName evidence="4">Poly(Beta-D-mannuronate) lyase</fullName>
    </recommendedName>
</protein>
<dbReference type="InterPro" id="IPR039513">
    <property type="entry name" value="PL-6"/>
</dbReference>
<dbReference type="SMART" id="SM00710">
    <property type="entry name" value="PbH1"/>
    <property type="match status" value="5"/>
</dbReference>
<dbReference type="InterPro" id="IPR011050">
    <property type="entry name" value="Pectin_lyase_fold/virulence"/>
</dbReference>
<dbReference type="SUPFAM" id="SSF49313">
    <property type="entry name" value="Cadherin-like"/>
    <property type="match status" value="1"/>
</dbReference>
<feature type="chain" id="PRO_5025581868" description="Poly(Beta-D-mannuronate) lyase" evidence="1">
    <location>
        <begin position="24"/>
        <end position="930"/>
    </location>
</feature>
<name>A0A6B2M5K9_9BACT</name>
<dbReference type="SUPFAM" id="SSF51126">
    <property type="entry name" value="Pectin lyase-like"/>
    <property type="match status" value="1"/>
</dbReference>
<dbReference type="Pfam" id="PF14592">
    <property type="entry name" value="Chondroitinas_B"/>
    <property type="match status" value="1"/>
</dbReference>